<sequence>MKLRHLQINQTLNQFTRLTPSDGAEGRPVAQQNLLFWVAAEPTPPTPTELAEAMGLSKAAITKMMGPLLDDALLEKTPDQTDNRSFTLSLTEAGKQAVRDMSDDYFKPMNALREGLGKKKFTKLIKLLDQANEVLVSQPE</sequence>
<dbReference type="SMART" id="SM00347">
    <property type="entry name" value="HTH_MARR"/>
    <property type="match status" value="1"/>
</dbReference>
<reference evidence="3" key="1">
    <citation type="journal article" date="2019" name="Int. J. Syst. Evol. Microbiol.">
        <title>The Global Catalogue of Microorganisms (GCM) 10K type strain sequencing project: providing services to taxonomists for standard genome sequencing and annotation.</title>
        <authorList>
            <consortium name="The Broad Institute Genomics Platform"/>
            <consortium name="The Broad Institute Genome Sequencing Center for Infectious Disease"/>
            <person name="Wu L."/>
            <person name="Ma J."/>
        </authorList>
    </citation>
    <scope>NUCLEOTIDE SEQUENCE [LARGE SCALE GENOMIC DNA]</scope>
    <source>
        <strain evidence="3">CCM 8911</strain>
    </source>
</reference>
<proteinExistence type="predicted"/>
<dbReference type="Proteomes" id="UP001597249">
    <property type="component" value="Unassembled WGS sequence"/>
</dbReference>
<protein>
    <submittedName>
        <fullName evidence="2">MarR family winged helix-turn-helix transcriptional regulator</fullName>
    </submittedName>
</protein>
<dbReference type="PRINTS" id="PR00598">
    <property type="entry name" value="HTHMARR"/>
</dbReference>
<evidence type="ECO:0000313" key="2">
    <source>
        <dbReference type="EMBL" id="MFD1393118.1"/>
    </source>
</evidence>
<dbReference type="RefSeq" id="WP_125585102.1">
    <property type="nucleotide sequence ID" value="NZ_JBHTMO010000015.1"/>
</dbReference>
<evidence type="ECO:0000259" key="1">
    <source>
        <dbReference type="PROSITE" id="PS50995"/>
    </source>
</evidence>
<gene>
    <name evidence="2" type="ORF">ACFQ3L_05860</name>
</gene>
<dbReference type="InterPro" id="IPR039422">
    <property type="entry name" value="MarR/SlyA-like"/>
</dbReference>
<dbReference type="SUPFAM" id="SSF46785">
    <property type="entry name" value="Winged helix' DNA-binding domain"/>
    <property type="match status" value="1"/>
</dbReference>
<dbReference type="InterPro" id="IPR036388">
    <property type="entry name" value="WH-like_DNA-bd_sf"/>
</dbReference>
<dbReference type="InterPro" id="IPR036390">
    <property type="entry name" value="WH_DNA-bd_sf"/>
</dbReference>
<dbReference type="PROSITE" id="PS50995">
    <property type="entry name" value="HTH_MARR_2"/>
    <property type="match status" value="1"/>
</dbReference>
<name>A0ABW4B9V9_9LACO</name>
<dbReference type="InterPro" id="IPR000835">
    <property type="entry name" value="HTH_MarR-typ"/>
</dbReference>
<evidence type="ECO:0000313" key="3">
    <source>
        <dbReference type="Proteomes" id="UP001597249"/>
    </source>
</evidence>
<keyword evidence="3" id="KW-1185">Reference proteome</keyword>
<dbReference type="EMBL" id="JBHTMO010000015">
    <property type="protein sequence ID" value="MFD1393118.1"/>
    <property type="molecule type" value="Genomic_DNA"/>
</dbReference>
<comment type="caution">
    <text evidence="2">The sequence shown here is derived from an EMBL/GenBank/DDBJ whole genome shotgun (WGS) entry which is preliminary data.</text>
</comment>
<dbReference type="PANTHER" id="PTHR33164:SF102">
    <property type="entry name" value="TRANSCRIPTIONAL REGULATORY PROTEIN"/>
    <property type="match status" value="1"/>
</dbReference>
<organism evidence="2 3">
    <name type="scientific">Lacticaseibacillus jixianensis</name>
    <dbReference type="NCBI Taxonomy" id="2486012"/>
    <lineage>
        <taxon>Bacteria</taxon>
        <taxon>Bacillati</taxon>
        <taxon>Bacillota</taxon>
        <taxon>Bacilli</taxon>
        <taxon>Lactobacillales</taxon>
        <taxon>Lactobacillaceae</taxon>
        <taxon>Lacticaseibacillus</taxon>
    </lineage>
</organism>
<accession>A0ABW4B9V9</accession>
<dbReference type="PANTHER" id="PTHR33164">
    <property type="entry name" value="TRANSCRIPTIONAL REGULATOR, MARR FAMILY"/>
    <property type="match status" value="1"/>
</dbReference>
<dbReference type="Gene3D" id="1.10.10.10">
    <property type="entry name" value="Winged helix-like DNA-binding domain superfamily/Winged helix DNA-binding domain"/>
    <property type="match status" value="1"/>
</dbReference>
<feature type="domain" description="HTH marR-type" evidence="1">
    <location>
        <begin position="1"/>
        <end position="133"/>
    </location>
</feature>
<dbReference type="Pfam" id="PF12802">
    <property type="entry name" value="MarR_2"/>
    <property type="match status" value="1"/>
</dbReference>